<evidence type="ECO:0000256" key="3">
    <source>
        <dbReference type="ARBA" id="ARBA00022927"/>
    </source>
</evidence>
<feature type="domain" description="Vps41 beta-propeller" evidence="6">
    <location>
        <begin position="87"/>
        <end position="424"/>
    </location>
</feature>
<dbReference type="PANTHER" id="PTHR12616">
    <property type="entry name" value="VACUOLAR PROTEIN SORTING VPS41"/>
    <property type="match status" value="1"/>
</dbReference>
<dbReference type="GO" id="GO:0005770">
    <property type="term" value="C:late endosome"/>
    <property type="evidence" value="ECO:0007669"/>
    <property type="project" value="TreeGrafter"/>
</dbReference>
<keyword evidence="3" id="KW-0653">Protein transport</keyword>
<feature type="compositionally biased region" description="Polar residues" evidence="5">
    <location>
        <begin position="8"/>
        <end position="26"/>
    </location>
</feature>
<organism evidence="7 8">
    <name type="scientific">Synchytrium microbalum</name>
    <dbReference type="NCBI Taxonomy" id="1806994"/>
    <lineage>
        <taxon>Eukaryota</taxon>
        <taxon>Fungi</taxon>
        <taxon>Fungi incertae sedis</taxon>
        <taxon>Chytridiomycota</taxon>
        <taxon>Chytridiomycota incertae sedis</taxon>
        <taxon>Chytridiomycetes</taxon>
        <taxon>Synchytriales</taxon>
        <taxon>Synchytriaceae</taxon>
        <taxon>Synchytrium</taxon>
    </lineage>
</organism>
<comment type="caution">
    <text evidence="7">The sequence shown here is derived from an EMBL/GenBank/DDBJ whole genome shotgun (WGS) entry which is preliminary data.</text>
</comment>
<dbReference type="InterPro" id="IPR016902">
    <property type="entry name" value="Vps41"/>
</dbReference>
<dbReference type="GO" id="GO:0009267">
    <property type="term" value="P:cellular response to starvation"/>
    <property type="evidence" value="ECO:0007669"/>
    <property type="project" value="TreeGrafter"/>
</dbReference>
<dbReference type="Proteomes" id="UP000319731">
    <property type="component" value="Unassembled WGS sequence"/>
</dbReference>
<feature type="region of interest" description="Disordered" evidence="5">
    <location>
        <begin position="1"/>
        <end position="86"/>
    </location>
</feature>
<dbReference type="SMART" id="SM00320">
    <property type="entry name" value="WD40"/>
    <property type="match status" value="2"/>
</dbReference>
<proteinExistence type="inferred from homology"/>
<dbReference type="FunFam" id="2.130.10.10:FF:000932">
    <property type="entry name" value="Related to Vacuolar assembly protein VPS41"/>
    <property type="match status" value="1"/>
</dbReference>
<evidence type="ECO:0000256" key="5">
    <source>
        <dbReference type="SAM" id="MobiDB-lite"/>
    </source>
</evidence>
<dbReference type="Gene3D" id="2.130.10.10">
    <property type="entry name" value="YVTN repeat-like/Quinoprotein amine dehydrogenase"/>
    <property type="match status" value="1"/>
</dbReference>
<evidence type="ECO:0000259" key="6">
    <source>
        <dbReference type="Pfam" id="PF23411"/>
    </source>
</evidence>
<dbReference type="InterPro" id="IPR045111">
    <property type="entry name" value="Vps41/Vps8"/>
</dbReference>
<dbReference type="InterPro" id="IPR057780">
    <property type="entry name" value="Beta-prop_Vps41"/>
</dbReference>
<dbReference type="GO" id="GO:0006623">
    <property type="term" value="P:protein targeting to vacuole"/>
    <property type="evidence" value="ECO:0007669"/>
    <property type="project" value="InterPro"/>
</dbReference>
<dbReference type="InterPro" id="IPR036322">
    <property type="entry name" value="WD40_repeat_dom_sf"/>
</dbReference>
<evidence type="ECO:0000256" key="1">
    <source>
        <dbReference type="ARBA" id="ARBA00009582"/>
    </source>
</evidence>
<evidence type="ECO:0000313" key="8">
    <source>
        <dbReference type="Proteomes" id="UP000319731"/>
    </source>
</evidence>
<dbReference type="GeneID" id="42002917"/>
<feature type="region of interest" description="Disordered" evidence="5">
    <location>
        <begin position="969"/>
        <end position="991"/>
    </location>
</feature>
<feature type="compositionally biased region" description="Acidic residues" evidence="5">
    <location>
        <begin position="75"/>
        <end position="84"/>
    </location>
</feature>
<evidence type="ECO:0000256" key="4">
    <source>
        <dbReference type="PROSITE-ProRule" id="PRU01006"/>
    </source>
</evidence>
<dbReference type="EMBL" id="QEAO01000006">
    <property type="protein sequence ID" value="TPX35873.1"/>
    <property type="molecule type" value="Genomic_DNA"/>
</dbReference>
<gene>
    <name evidence="7" type="ORF">SmJEL517_g01692</name>
</gene>
<comment type="similarity">
    <text evidence="1">Belongs to the VPS41 family.</text>
</comment>
<dbReference type="GO" id="GO:0034058">
    <property type="term" value="P:endosomal vesicle fusion"/>
    <property type="evidence" value="ECO:0007669"/>
    <property type="project" value="InterPro"/>
</dbReference>
<dbReference type="InterPro" id="IPR011990">
    <property type="entry name" value="TPR-like_helical_dom_sf"/>
</dbReference>
<dbReference type="InterPro" id="IPR000547">
    <property type="entry name" value="Clathrin_H-chain/VPS_repeat"/>
</dbReference>
<dbReference type="Gene3D" id="1.25.40.10">
    <property type="entry name" value="Tetratricopeptide repeat domain"/>
    <property type="match status" value="1"/>
</dbReference>
<dbReference type="SMART" id="SM00299">
    <property type="entry name" value="CLH"/>
    <property type="match status" value="1"/>
</dbReference>
<keyword evidence="2" id="KW-0813">Transport</keyword>
<dbReference type="InterPro" id="IPR015943">
    <property type="entry name" value="WD40/YVTN_repeat-like_dom_sf"/>
</dbReference>
<dbReference type="AlphaFoldDB" id="A0A507CED6"/>
<dbReference type="GO" id="GO:0030897">
    <property type="term" value="C:HOPS complex"/>
    <property type="evidence" value="ECO:0007669"/>
    <property type="project" value="TreeGrafter"/>
</dbReference>
<dbReference type="PROSITE" id="PS50236">
    <property type="entry name" value="CHCR"/>
    <property type="match status" value="1"/>
</dbReference>
<evidence type="ECO:0000313" key="7">
    <source>
        <dbReference type="EMBL" id="TPX35873.1"/>
    </source>
</evidence>
<dbReference type="PIRSF" id="PIRSF028921">
    <property type="entry name" value="VPS41"/>
    <property type="match status" value="1"/>
</dbReference>
<keyword evidence="8" id="KW-1185">Reference proteome</keyword>
<name>A0A507CED6_9FUNG</name>
<dbReference type="OrthoDB" id="244107at2759"/>
<dbReference type="SUPFAM" id="SSF50978">
    <property type="entry name" value="WD40 repeat-like"/>
    <property type="match status" value="1"/>
</dbReference>
<dbReference type="STRING" id="1806994.A0A507CED6"/>
<accession>A0A507CED6</accession>
<feature type="repeat" description="CHCR" evidence="4">
    <location>
        <begin position="680"/>
        <end position="824"/>
    </location>
</feature>
<dbReference type="InterPro" id="IPR001680">
    <property type="entry name" value="WD40_rpt"/>
</dbReference>
<feature type="region of interest" description="Disordered" evidence="5">
    <location>
        <begin position="1079"/>
        <end position="1099"/>
    </location>
</feature>
<sequence length="1099" mass="121815">MEEEGRNSDVSLVSSANIGGSESQIGLQREAEDTAAANVESGNIDIAEAPPSSAGQRRSESARGISDGQSSNGDQDSDESDDDEPKLKYQRLTTGLADLLKKDSVSCMTASERFLALGTHWGIIHILDLDGNDVKRFQCHSATVNQLSIDTHGEFIASASDDGRVLINSLYSADVQQFNYKRPVKAVSLEPEYSKKSTRHFVSGGMAELLNLSGKGWFGNKDVVLHSGEGPVYAIQWRASQIAWANDAGVKIYDTVLQQRFAYIDRPADSPRPDLYRCNICWKSDTELLIGWADSVKVGVIKERSKFDVASGLPPKYVEIVAQFRTDFIVSGIAPFNNMLVVLAFMTDLDDSRTVDVIQDGPAKRKKSRAPEIYILDAQGEEVANDVLSLNQFEHFQPNDYRLEFSPSESSFFIVSPKDVVVAKPRDLEDHIEWLLERSRYEEALRAAEKAGESYGGRLQVANILDIGQKYMNTLMGEGKYAEAAAMCPKILRQNVDLWDQWIMAFVEAKQTHAIRPQIPIKNPKLSSNIYEVVLAHDLGAKAYKEFLDTVKSWPHEVYDADSVIKAVEEALLKEPSNTFLSEAALELYTRNKQFDKALLQGLKLRQPGILDLVWMNNLYGFVSSRAVLMLEYDQVMLEKGQVVSTAIAEAMDKSQIEENDEDVGPAIASIRAAGRAPGVQILVQNTDRIPIPQVIAQIKQNPKFLHIYLDALYRKDPLVGAEYHPLQVELYAEYDYARLLDFLKSSTFYPLRKAYEICETREFIPELVFLLGKMGNNRKALFLIIERLGDVRRAIEFAKEQNDEELWNDLMKYSMDKPDFIVGLLENLGSVIDPIRLIRRIPADLEIPGLRTALIKVMHDYGVQMSLREGCERILLADTVELLTSLQRAQKRGMSFVPEVQCAMCGGQIFQDSNPTIAMVAFFCRHVYHYSCLAEGRAPSSFNVATNAFSNERVARAMSTLYARPGYSMKEPLSSNHPPSRSTSERSLPEPAMPLVGLSCPLCNHTKTPLIPRMKLDEPSPKRGEVEIGGLVGSVSSSSGSLGLRGSNSGSKALSAIVTQKPAVSAVVSPPVIVKNVSKSGSVAPALPPRAPTPSLKK</sequence>
<dbReference type="RefSeq" id="XP_031026258.1">
    <property type="nucleotide sequence ID" value="XM_031167620.1"/>
</dbReference>
<evidence type="ECO:0000256" key="2">
    <source>
        <dbReference type="ARBA" id="ARBA00022448"/>
    </source>
</evidence>
<reference evidence="7 8" key="1">
    <citation type="journal article" date="2019" name="Sci. Rep.">
        <title>Comparative genomics of chytrid fungi reveal insights into the obligate biotrophic and pathogenic lifestyle of Synchytrium endobioticum.</title>
        <authorList>
            <person name="van de Vossenberg B.T.L.H."/>
            <person name="Warris S."/>
            <person name="Nguyen H.D.T."/>
            <person name="van Gent-Pelzer M.P.E."/>
            <person name="Joly D.L."/>
            <person name="van de Geest H.C."/>
            <person name="Bonants P.J.M."/>
            <person name="Smith D.S."/>
            <person name="Levesque C.A."/>
            <person name="van der Lee T.A.J."/>
        </authorList>
    </citation>
    <scope>NUCLEOTIDE SEQUENCE [LARGE SCALE GENOMIC DNA]</scope>
    <source>
        <strain evidence="7 8">JEL517</strain>
    </source>
</reference>
<dbReference type="Pfam" id="PF23411">
    <property type="entry name" value="Beta-prop_Vps41"/>
    <property type="match status" value="1"/>
</dbReference>
<dbReference type="Pfam" id="PF23556">
    <property type="entry name" value="TPR_Vps41"/>
    <property type="match status" value="1"/>
</dbReference>
<dbReference type="GO" id="GO:0016236">
    <property type="term" value="P:macroautophagy"/>
    <property type="evidence" value="ECO:0007669"/>
    <property type="project" value="TreeGrafter"/>
</dbReference>
<feature type="compositionally biased region" description="Polar residues" evidence="5">
    <location>
        <begin position="974"/>
        <end position="983"/>
    </location>
</feature>
<protein>
    <recommendedName>
        <fullName evidence="6">Vps41 beta-propeller domain-containing protein</fullName>
    </recommendedName>
</protein>
<dbReference type="PANTHER" id="PTHR12616:SF1">
    <property type="entry name" value="VACUOLAR PROTEIN SORTING-ASSOCIATED PROTEIN 41 HOMOLOG"/>
    <property type="match status" value="1"/>
</dbReference>